<dbReference type="AlphaFoldDB" id="W6MEH5"/>
<evidence type="ECO:0000313" key="2">
    <source>
        <dbReference type="Proteomes" id="UP000035760"/>
    </source>
</evidence>
<dbReference type="EMBL" id="CBTJ020000114">
    <property type="protein sequence ID" value="CDI04623.1"/>
    <property type="molecule type" value="Genomic_DNA"/>
</dbReference>
<sequence>MQLLIRLVAAREVGIADEEIPNFALRPLEPLLAKPKGLTVFGHDPLGIFRHA</sequence>
<evidence type="ECO:0000313" key="1">
    <source>
        <dbReference type="EMBL" id="CDI04623.1"/>
    </source>
</evidence>
<gene>
    <name evidence="1" type="ORF">BN873_p20003</name>
</gene>
<reference evidence="1" key="2">
    <citation type="submission" date="2014-03" db="EMBL/GenBank/DDBJ databases">
        <title>Candidatus Competibacter-lineage genomes retrieved from metagenomes reveal functional metabolic diversity.</title>
        <authorList>
            <person name="McIlroy S.J."/>
            <person name="Albertsen M."/>
            <person name="Andresen E.K."/>
            <person name="Saunders A.M."/>
            <person name="Kristiansen R."/>
            <person name="Stokholm-Bjerregaard M."/>
            <person name="Nielsen K.L."/>
            <person name="Nielsen P.H."/>
        </authorList>
    </citation>
    <scope>NUCLEOTIDE SEQUENCE</scope>
    <source>
        <strain evidence="1">Run_A_D11</strain>
    </source>
</reference>
<keyword evidence="2" id="KW-1185">Reference proteome</keyword>
<reference evidence="1" key="1">
    <citation type="submission" date="2013-07" db="EMBL/GenBank/DDBJ databases">
        <authorList>
            <person name="McIlroy S."/>
        </authorList>
    </citation>
    <scope>NUCLEOTIDE SEQUENCE [LARGE SCALE GENOMIC DNA]</scope>
    <source>
        <strain evidence="1">Run_A_D11</strain>
    </source>
</reference>
<name>W6MEH5_9GAMM</name>
<proteinExistence type="predicted"/>
<protein>
    <submittedName>
        <fullName evidence="1">Uncharacterized protein</fullName>
    </submittedName>
</protein>
<comment type="caution">
    <text evidence="1">The sequence shown here is derived from an EMBL/GenBank/DDBJ whole genome shotgun (WGS) entry which is preliminary data.</text>
</comment>
<dbReference type="Proteomes" id="UP000035760">
    <property type="component" value="Unassembled WGS sequence"/>
</dbReference>
<organism evidence="1 2">
    <name type="scientific">Candidatus Competibacter denitrificans Run_A_D11</name>
    <dbReference type="NCBI Taxonomy" id="1400863"/>
    <lineage>
        <taxon>Bacteria</taxon>
        <taxon>Pseudomonadati</taxon>
        <taxon>Pseudomonadota</taxon>
        <taxon>Gammaproteobacteria</taxon>
        <taxon>Candidatus Competibacteraceae</taxon>
        <taxon>Candidatus Competibacter</taxon>
    </lineage>
</organism>
<accession>W6MEH5</accession>